<proteinExistence type="inferred from homology"/>
<dbReference type="OrthoDB" id="15253at2157"/>
<keyword evidence="2 5" id="KW-0812">Transmembrane</keyword>
<reference evidence="6 7" key="1">
    <citation type="journal article" date="2011" name="J. Bacteriol.">
        <title>Complete genome sequence of 'Vulcanisaeta moutnovskia' strain 768-28, a novel member of the hyperthermophilic crenarchaeal genus vulcanisaeta.</title>
        <authorList>
            <person name="Gumerov V.M."/>
            <person name="Mardanov A.V."/>
            <person name="Beletsky A.V."/>
            <person name="Prokofeva M.I."/>
            <person name="Bonch-Osmolovskaya E.A."/>
            <person name="Ravin N.V."/>
            <person name="Skryabin K.G."/>
        </authorList>
    </citation>
    <scope>NUCLEOTIDE SEQUENCE [LARGE SCALE GENOMIC DNA]</scope>
    <source>
        <strain evidence="6 7">768-28</strain>
    </source>
</reference>
<feature type="transmembrane region" description="Helical" evidence="5">
    <location>
        <begin position="6"/>
        <end position="30"/>
    </location>
</feature>
<organism evidence="6 7">
    <name type="scientific">Vulcanisaeta moutnovskia (strain 768-28)</name>
    <dbReference type="NCBI Taxonomy" id="985053"/>
    <lineage>
        <taxon>Archaea</taxon>
        <taxon>Thermoproteota</taxon>
        <taxon>Thermoprotei</taxon>
        <taxon>Thermoproteales</taxon>
        <taxon>Thermoproteaceae</taxon>
        <taxon>Vulcanisaeta</taxon>
    </lineage>
</organism>
<feature type="transmembrane region" description="Helical" evidence="5">
    <location>
        <begin position="370"/>
        <end position="392"/>
    </location>
</feature>
<dbReference type="PANTHER" id="PTHR11432:SF3">
    <property type="entry name" value="NADH-UBIQUINONE OXIDOREDUCTASE CHAIN 1"/>
    <property type="match status" value="1"/>
</dbReference>
<feature type="transmembrane region" description="Helical" evidence="5">
    <location>
        <begin position="312"/>
        <end position="332"/>
    </location>
</feature>
<dbReference type="HOGENOM" id="CLU_015134_0_2_2"/>
<dbReference type="GeneID" id="10288593"/>
<feature type="transmembrane region" description="Helical" evidence="5">
    <location>
        <begin position="72"/>
        <end position="91"/>
    </location>
</feature>
<feature type="transmembrane region" description="Helical" evidence="5">
    <location>
        <begin position="182"/>
        <end position="204"/>
    </location>
</feature>
<dbReference type="PANTHER" id="PTHR11432">
    <property type="entry name" value="NADH DEHYDROGENASE SUBUNIT 1"/>
    <property type="match status" value="1"/>
</dbReference>
<evidence type="ECO:0000256" key="4">
    <source>
        <dbReference type="ARBA" id="ARBA00023136"/>
    </source>
</evidence>
<dbReference type="GO" id="GO:0003954">
    <property type="term" value="F:NADH dehydrogenase activity"/>
    <property type="evidence" value="ECO:0007669"/>
    <property type="project" value="TreeGrafter"/>
</dbReference>
<evidence type="ECO:0000256" key="2">
    <source>
        <dbReference type="ARBA" id="ARBA00022692"/>
    </source>
</evidence>
<dbReference type="InterPro" id="IPR001694">
    <property type="entry name" value="NADH_UbQ_OxRdtase_su1/FPO"/>
</dbReference>
<name>F0QXB2_VULM7</name>
<feature type="transmembrane region" description="Helical" evidence="5">
    <location>
        <begin position="252"/>
        <end position="273"/>
    </location>
</feature>
<protein>
    <submittedName>
        <fullName evidence="6">NADH-quinone oxidoreductase, subunit H</fullName>
    </submittedName>
</protein>
<dbReference type="Pfam" id="PF00146">
    <property type="entry name" value="NADHdh"/>
    <property type="match status" value="1"/>
</dbReference>
<accession>F0QXB2</accession>
<evidence type="ECO:0000256" key="1">
    <source>
        <dbReference type="ARBA" id="ARBA00004141"/>
    </source>
</evidence>
<dbReference type="HAMAP" id="MF_01350">
    <property type="entry name" value="NDH1_NuoH"/>
    <property type="match status" value="1"/>
</dbReference>
<evidence type="ECO:0000256" key="3">
    <source>
        <dbReference type="ARBA" id="ARBA00022989"/>
    </source>
</evidence>
<dbReference type="NCBIfam" id="NF004741">
    <property type="entry name" value="PRK06076.1-2"/>
    <property type="match status" value="1"/>
</dbReference>
<dbReference type="Proteomes" id="UP000007485">
    <property type="component" value="Chromosome"/>
</dbReference>
<evidence type="ECO:0000313" key="6">
    <source>
        <dbReference type="EMBL" id="ADY01151.1"/>
    </source>
</evidence>
<dbReference type="eggNOG" id="arCOG01546">
    <property type="taxonomic scope" value="Archaea"/>
</dbReference>
<evidence type="ECO:0000256" key="5">
    <source>
        <dbReference type="SAM" id="Phobius"/>
    </source>
</evidence>
<dbReference type="KEGG" id="vmo:VMUT_0941"/>
<feature type="transmembrane region" description="Helical" evidence="5">
    <location>
        <begin position="216"/>
        <end position="240"/>
    </location>
</feature>
<feature type="transmembrane region" description="Helical" evidence="5">
    <location>
        <begin position="140"/>
        <end position="162"/>
    </location>
</feature>
<sequence>MKLILSIIGWAISWVSGIISSAIQLLYSIIQYILTRPEVNIPFLWPIINFLNHVPIINIIVHLILWRPIFDLLFAPGLVSVLIAIIYIIWFERKLTAKVQWRIGPLEVSRPIGGFLQPFADLFRYMFQEFVVPMHADKNYFIHAPAIVFMLSTLPVFFIPIGPIQSNGVVNGIYGIYTGYDVLIAIALITLFNIGIILIGWASNDRFTYIGTVREALLYTGYEVVLILSVVAILLVYGTADPFKIVNWQVTHLPGIIANPLAFLAFLIATLMATSRFPFEIPEADTEIVLGPYTEYSGIVYGLVMTMSYEKLYVLNLLMVILFLDGWAGPYIPPLGALSYAIWFGIKTYIVMMIMVFTRSVYGRYRPDQAVKMSWTSLLGLVIVALLLSLVIKIF</sequence>
<dbReference type="AlphaFoldDB" id="F0QXB2"/>
<dbReference type="GO" id="GO:0009060">
    <property type="term" value="P:aerobic respiration"/>
    <property type="evidence" value="ECO:0007669"/>
    <property type="project" value="TreeGrafter"/>
</dbReference>
<dbReference type="EMBL" id="CP002529">
    <property type="protein sequence ID" value="ADY01151.1"/>
    <property type="molecule type" value="Genomic_DNA"/>
</dbReference>
<evidence type="ECO:0000313" key="7">
    <source>
        <dbReference type="Proteomes" id="UP000007485"/>
    </source>
</evidence>
<dbReference type="STRING" id="985053.VMUT_0941"/>
<dbReference type="RefSeq" id="WP_013604313.1">
    <property type="nucleotide sequence ID" value="NC_015151.1"/>
</dbReference>
<dbReference type="GO" id="GO:0016020">
    <property type="term" value="C:membrane"/>
    <property type="evidence" value="ECO:0007669"/>
    <property type="project" value="UniProtKB-SubCell"/>
</dbReference>
<feature type="transmembrane region" description="Helical" evidence="5">
    <location>
        <begin position="42"/>
        <end position="66"/>
    </location>
</feature>
<keyword evidence="4 5" id="KW-0472">Membrane</keyword>
<keyword evidence="3 5" id="KW-1133">Transmembrane helix</keyword>
<comment type="subcellular location">
    <subcellularLocation>
        <location evidence="1">Membrane</location>
        <topology evidence="1">Multi-pass membrane protein</topology>
    </subcellularLocation>
</comment>
<feature type="transmembrane region" description="Helical" evidence="5">
    <location>
        <begin position="338"/>
        <end position="358"/>
    </location>
</feature>
<gene>
    <name evidence="6" type="ordered locus">VMUT_0941</name>
</gene>
<keyword evidence="7" id="KW-1185">Reference proteome</keyword>